<dbReference type="GO" id="GO:0003677">
    <property type="term" value="F:DNA binding"/>
    <property type="evidence" value="ECO:0007669"/>
    <property type="project" value="UniProtKB-KW"/>
</dbReference>
<evidence type="ECO:0000313" key="9">
    <source>
        <dbReference type="EMBL" id="GKV17884.1"/>
    </source>
</evidence>
<dbReference type="PROSITE" id="PS50217">
    <property type="entry name" value="BZIP"/>
    <property type="match status" value="1"/>
</dbReference>
<feature type="region of interest" description="Disordered" evidence="7">
    <location>
        <begin position="1"/>
        <end position="106"/>
    </location>
</feature>
<dbReference type="SUPFAM" id="SSF57959">
    <property type="entry name" value="Leucine zipper domain"/>
    <property type="match status" value="1"/>
</dbReference>
<feature type="region of interest" description="Disordered" evidence="7">
    <location>
        <begin position="221"/>
        <end position="242"/>
    </location>
</feature>
<evidence type="ECO:0000256" key="7">
    <source>
        <dbReference type="SAM" id="MobiDB-lite"/>
    </source>
</evidence>
<organism evidence="9 10">
    <name type="scientific">Rubroshorea leprosula</name>
    <dbReference type="NCBI Taxonomy" id="152421"/>
    <lineage>
        <taxon>Eukaryota</taxon>
        <taxon>Viridiplantae</taxon>
        <taxon>Streptophyta</taxon>
        <taxon>Embryophyta</taxon>
        <taxon>Tracheophyta</taxon>
        <taxon>Spermatophyta</taxon>
        <taxon>Magnoliopsida</taxon>
        <taxon>eudicotyledons</taxon>
        <taxon>Gunneridae</taxon>
        <taxon>Pentapetalae</taxon>
        <taxon>rosids</taxon>
        <taxon>malvids</taxon>
        <taxon>Malvales</taxon>
        <taxon>Dipterocarpaceae</taxon>
        <taxon>Rubroshorea</taxon>
    </lineage>
</organism>
<dbReference type="GO" id="GO:0003700">
    <property type="term" value="F:DNA-binding transcription factor activity"/>
    <property type="evidence" value="ECO:0007669"/>
    <property type="project" value="InterPro"/>
</dbReference>
<dbReference type="AlphaFoldDB" id="A0AAV5JTI5"/>
<comment type="caution">
    <text evidence="9">The sequence shown here is derived from an EMBL/GenBank/DDBJ whole genome shotgun (WGS) entry which is preliminary data.</text>
</comment>
<keyword evidence="3" id="KW-0238">DNA-binding</keyword>
<dbReference type="InterPro" id="IPR046347">
    <property type="entry name" value="bZIP_sf"/>
</dbReference>
<proteinExistence type="predicted"/>
<feature type="compositionally biased region" description="Polar residues" evidence="7">
    <location>
        <begin position="63"/>
        <end position="90"/>
    </location>
</feature>
<feature type="compositionally biased region" description="Polar residues" evidence="7">
    <location>
        <begin position="13"/>
        <end position="26"/>
    </location>
</feature>
<dbReference type="SMART" id="SM00338">
    <property type="entry name" value="BRLZ"/>
    <property type="match status" value="1"/>
</dbReference>
<evidence type="ECO:0000259" key="8">
    <source>
        <dbReference type="PROSITE" id="PS50217"/>
    </source>
</evidence>
<gene>
    <name evidence="9" type="ORF">SLEP1_g28339</name>
</gene>
<comment type="subcellular location">
    <subcellularLocation>
        <location evidence="1">Nucleus</location>
    </subcellularLocation>
</comment>
<keyword evidence="5" id="KW-0539">Nucleus</keyword>
<dbReference type="Proteomes" id="UP001054252">
    <property type="component" value="Unassembled WGS sequence"/>
</dbReference>
<dbReference type="Gene3D" id="1.20.5.170">
    <property type="match status" value="1"/>
</dbReference>
<feature type="domain" description="BZIP" evidence="8">
    <location>
        <begin position="403"/>
        <end position="466"/>
    </location>
</feature>
<feature type="region of interest" description="Disordered" evidence="7">
    <location>
        <begin position="529"/>
        <end position="572"/>
    </location>
</feature>
<evidence type="ECO:0000256" key="4">
    <source>
        <dbReference type="ARBA" id="ARBA00023163"/>
    </source>
</evidence>
<dbReference type="EMBL" id="BPVZ01000049">
    <property type="protein sequence ID" value="GKV17884.1"/>
    <property type="molecule type" value="Genomic_DNA"/>
</dbReference>
<keyword evidence="6" id="KW-0175">Coiled coil</keyword>
<evidence type="ECO:0000313" key="10">
    <source>
        <dbReference type="Proteomes" id="UP001054252"/>
    </source>
</evidence>
<evidence type="ECO:0000256" key="2">
    <source>
        <dbReference type="ARBA" id="ARBA00023015"/>
    </source>
</evidence>
<evidence type="ECO:0000256" key="5">
    <source>
        <dbReference type="ARBA" id="ARBA00023242"/>
    </source>
</evidence>
<feature type="region of interest" description="Disordered" evidence="7">
    <location>
        <begin position="118"/>
        <end position="176"/>
    </location>
</feature>
<evidence type="ECO:0000256" key="3">
    <source>
        <dbReference type="ARBA" id="ARBA00023125"/>
    </source>
</evidence>
<protein>
    <recommendedName>
        <fullName evidence="8">BZIP domain-containing protein</fullName>
    </recommendedName>
</protein>
<dbReference type="GO" id="GO:0005634">
    <property type="term" value="C:nucleus"/>
    <property type="evidence" value="ECO:0007669"/>
    <property type="project" value="UniProtKB-SubCell"/>
</dbReference>
<dbReference type="PANTHER" id="PTHR13690:SF105">
    <property type="entry name" value="TRANSCRIPTION FACTOR POSF21-RELATED"/>
    <property type="match status" value="1"/>
</dbReference>
<evidence type="ECO:0000256" key="6">
    <source>
        <dbReference type="SAM" id="Coils"/>
    </source>
</evidence>
<name>A0AAV5JTI5_9ROSI</name>
<accession>A0AAV5JTI5</accession>
<keyword evidence="10" id="KW-1185">Reference proteome</keyword>
<feature type="compositionally biased region" description="Polar residues" evidence="7">
    <location>
        <begin position="122"/>
        <end position="134"/>
    </location>
</feature>
<keyword evidence="4" id="KW-0804">Transcription</keyword>
<dbReference type="Pfam" id="PF00170">
    <property type="entry name" value="bZIP_1"/>
    <property type="match status" value="1"/>
</dbReference>
<keyword evidence="2" id="KW-0805">Transcription regulation</keyword>
<feature type="compositionally biased region" description="Low complexity" evidence="7">
    <location>
        <begin position="533"/>
        <end position="557"/>
    </location>
</feature>
<dbReference type="InterPro" id="IPR004827">
    <property type="entry name" value="bZIP"/>
</dbReference>
<dbReference type="FunFam" id="1.20.5.170:FF:000009">
    <property type="entry name" value="probable transcription factor PosF21"/>
    <property type="match status" value="1"/>
</dbReference>
<reference evidence="9 10" key="1">
    <citation type="journal article" date="2021" name="Commun. Biol.">
        <title>The genome of Shorea leprosula (Dipterocarpaceae) highlights the ecological relevance of drought in aseasonal tropical rainforests.</title>
        <authorList>
            <person name="Ng K.K.S."/>
            <person name="Kobayashi M.J."/>
            <person name="Fawcett J.A."/>
            <person name="Hatakeyama M."/>
            <person name="Paape T."/>
            <person name="Ng C.H."/>
            <person name="Ang C.C."/>
            <person name="Tnah L.H."/>
            <person name="Lee C.T."/>
            <person name="Nishiyama T."/>
            <person name="Sese J."/>
            <person name="O'Brien M.J."/>
            <person name="Copetti D."/>
            <person name="Mohd Noor M.I."/>
            <person name="Ong R.C."/>
            <person name="Putra M."/>
            <person name="Sireger I.Z."/>
            <person name="Indrioko S."/>
            <person name="Kosugi Y."/>
            <person name="Izuno A."/>
            <person name="Isagi Y."/>
            <person name="Lee S.L."/>
            <person name="Shimizu K.K."/>
        </authorList>
    </citation>
    <scope>NUCLEOTIDE SEQUENCE [LARGE SCALE GENOMIC DNA]</scope>
    <source>
        <strain evidence="9">214</strain>
    </source>
</reference>
<dbReference type="InterPro" id="IPR044759">
    <property type="entry name" value="bZIP_RF2"/>
</dbReference>
<dbReference type="PANTHER" id="PTHR13690">
    <property type="entry name" value="TRANSCRIPTION FACTOR POSF21-RELATED"/>
    <property type="match status" value="1"/>
</dbReference>
<sequence>MEGLTGSGRKMQKLQSSPAPKPQSISDVPMFSGSQMGGPMNPFSRNLSHENNSKRPGIPPSHPNNSGSMPYSQIMGSRPNSQQLDSQNLKQGPGHSRSLSQPTFFSLDCLPPLSPSPYWEPSVSSLSDPTSTDVSMEEKVVNSRGKPLPSPVARGSNEFRAGESLPPLRGHRRSSSDIPLGFSAMIHSSPQLIPIGTRGALDRSVSGRENLGVEKPIQLVKKESEWSKDGNSNADGLGEKKSEGEVDDFFSAYMNLDNIDTLNSSGTEDKDLDSRASGAKTNGCESSDNEVESRVNGYPINMQGTSISTERREGVKRSAPGDIAQTSRHYRSVSMDSYMGDLQFDDDSLKVPLQNQMVQGSPGDSMDANLTKSNFVLGNDGFSASEMKKIMENEKLAEMLSVDPKRVKRVLANRQSAARSKERKMRHIAELEHKVQTLQTEATTLSAQLTVLQRDSAGLTTENNELKFRLQAMEQQAQLKDALNEALAAELQRLKLAASELGGEVQLSNHMLQQLSLSNQMFRFQPQQLNAYQTQQPEHQQPLQQAQSQQPAPNNQSETKKQNGEPSANESN</sequence>
<evidence type="ECO:0000256" key="1">
    <source>
        <dbReference type="ARBA" id="ARBA00004123"/>
    </source>
</evidence>
<feature type="coiled-coil region" evidence="6">
    <location>
        <begin position="421"/>
        <end position="504"/>
    </location>
</feature>
<feature type="region of interest" description="Disordered" evidence="7">
    <location>
        <begin position="262"/>
        <end position="294"/>
    </location>
</feature>
<dbReference type="CDD" id="cd14703">
    <property type="entry name" value="bZIP_plant_RF2"/>
    <property type="match status" value="1"/>
</dbReference>